<dbReference type="OrthoDB" id="2157641at2759"/>
<dbReference type="Gene3D" id="2.30.29.30">
    <property type="entry name" value="Pleckstrin-homology domain (PH domain)/Phosphotyrosine-binding domain (PTB)"/>
    <property type="match status" value="1"/>
</dbReference>
<dbReference type="InParanoid" id="A0A066W0P2"/>
<dbReference type="STRING" id="1037660.A0A066W0P2"/>
<feature type="region of interest" description="Disordered" evidence="1">
    <location>
        <begin position="737"/>
        <end position="774"/>
    </location>
</feature>
<dbReference type="Pfam" id="PF01369">
    <property type="entry name" value="Sec7"/>
    <property type="match status" value="1"/>
</dbReference>
<dbReference type="Proteomes" id="UP000027361">
    <property type="component" value="Unassembled WGS sequence"/>
</dbReference>
<dbReference type="InterPro" id="IPR023394">
    <property type="entry name" value="Sec7_C_sf"/>
</dbReference>
<keyword evidence="4" id="KW-1185">Reference proteome</keyword>
<feature type="compositionally biased region" description="Low complexity" evidence="1">
    <location>
        <begin position="1416"/>
        <end position="1427"/>
    </location>
</feature>
<comment type="caution">
    <text evidence="3">The sequence shown here is derived from an EMBL/GenBank/DDBJ whole genome shotgun (WGS) entry which is preliminary data.</text>
</comment>
<dbReference type="PANTHER" id="PTHR10663:SF373">
    <property type="entry name" value="PH AND SEC7 DOMAIN-CONTAINING PROTEIN C11E3.11C"/>
    <property type="match status" value="1"/>
</dbReference>
<dbReference type="SMART" id="SM00233">
    <property type="entry name" value="PH"/>
    <property type="match status" value="1"/>
</dbReference>
<evidence type="ECO:0000313" key="3">
    <source>
        <dbReference type="EMBL" id="KDN47537.1"/>
    </source>
</evidence>
<protein>
    <recommendedName>
        <fullName evidence="2">SEC7 domain-containing protein</fullName>
    </recommendedName>
</protein>
<feature type="domain" description="SEC7" evidence="2">
    <location>
        <begin position="1193"/>
        <end position="1377"/>
    </location>
</feature>
<gene>
    <name evidence="3" type="ORF">K437DRAFT_267827</name>
</gene>
<feature type="region of interest" description="Disordered" evidence="1">
    <location>
        <begin position="245"/>
        <end position="275"/>
    </location>
</feature>
<dbReference type="InterPro" id="IPR011993">
    <property type="entry name" value="PH-like_dom_sf"/>
</dbReference>
<sequence length="2011" mass="209651">MSQLPSLSPPSPTRRSPSAAKSAAATRSSPRRRPDHLAALVTYTPTTLHHTIAGAAHTSLYSSADDFHSLIQPSPSASSAGRNIVYASPPLNASTAVTPRTGNVQGGGQASSSPPASGGTRTQFGSILELDAETETEDTSIDGEGDLHVLGHQRFVTAGTGTIGTLSKESVELPALDSSSASDSLDGIFDRFSTAKSVLPGLFFEGSGFLGDVSEPVGSGAGSAGAGTGAVGIGAAASSGGGAFKRLPIPSRSRPGTGSTSATFTSAPGDFSSGSSEAVSPFSSAVWLPEGNCLSSADGESLESVQAVPQMRSSFSRNSEAVSTLRRSSDSATTPGPSSTTAAASAQDLQSKMQATAIAPCRGENSTGYDMMPYAASSSKAASKLSNKQGTTSDAPYSSSYRYVTPPDEDDPLTDALDASDLGRTPRMLNNLSASSFFEHSSSSGSSSGGTHARERDHRSGATAVSNRDSLDPNRYARAVGTASSPDLKTLVHKKALEAVAQGRMSGEMARGILGDAVLRDAVAASASSGTSTGVNGRSAMLEDPGTATSFELSPGTSEYSTNPPSDLIEQQGLASQSPKVPLKDLNTPPVLRPRRKTAGSSSREGIIPHSISSSSSAGGAAGSGSLNVRVPGAARSSSNLPLAWSAGTTGRNYIAPDASIALNEGGSTATNSWSQDNSSTPGIGINKLAISTSTSGSLSLADEIDMGSPKLDEKGAGGGLFKGRMKKTSGFLRSLRPSARAKGQEPATLMSISNASGTDLLDPPTPSRRSFNGQTSAFEAGYAAEEFEGATNVPVPSIPSKYARETNAATPGRTSSSSSATAAPSPTGKTSRRDKGLAPAPPPPAAPPEARRPSAISLPSQAHQALGPAPGRPPRASVPASSAPASASALAFASASSNTSASDAARRSSPALLASRPSQPSSSVVSDATSSAAVSGSPGSWDPRRKTSTAAGGSDGTGQELRTALKAWESEMENTLRGSAQDLEKKIDLSPRAQWSPSPQLPEIDALEKRRSKSGSFMDGAKWEQSAAVAAAEPRTAEGDEESPSTPMPGVRVEEATPLAVRRPGSASRNAKRSRSLASTSDSEAAAAGLGILGTAVKHEEPKSTMFRSASAGPDAPRNSLRNIHPASASGGRVVSDSVAATRGHASSDAPSRKHTASPASSDVHSYAPEQSIRVIPRRDSVATTEGNDAPSIHSATMHKPLPVPGDMPSIQRQPSPGLSDVTRDEVAASERMLQRAQDMAGRAWKEDKEFMPKDKIAEWLGGPGVINKLARTAYFQNFTYEGLRVDVAFRRLCDRLYLKAETQQVDRILEAFSQRFWTCNPGSIYGSADTVHSIVFSLLLLNTDLHVADITDRMTRGQFIRNTMSAVDPTHGADVGSLGGADDSQSTFSENIGESSATLSLGRKPTLRGNSATLSPSGGSMLSLGHESSSYSMTNQSSPNLMSQPSRKASGNTLGAPPSANRARSVTNGSLDSTRGHSKAWEVEMESLLKDIYAAVKSDQIRLPEIDAGKGTLSPPAVGRRARGMASPGSDRISMLKRGSIRGIQGLLGASSSTFNSEGTISPGSSTNTGASLGVDSWAFGSTTSFANSSGTNGQQPNAALGFASTLTQTIIKESQDEYTHVLAGLEHDDLTDEELALFGPPWAKEGVLPRKHYWEASQKRAKDKNWLETFVVVQKGMLSMFRFGDTSSVRGSGPKAGTAVGGGNWLTNATSLGTINLAHTLANVLPPPGYNRNRPHVFALTLPGGAVYFFQAGHEELVHEWVSTCNYWAARQSKEPLAGGVSNMEYGWNKVLPSNAQSDEEEQLDNRSILSGPDANNLGASIYNSSDKDKTSTDNRSVRSGRSGKSKGGGSIYMPWQESSAFGSLTARTGAGSIFNSSASVRSPSLAGTGSGGIHANERIYINDWKNPQLPSVPSNLKEDEQLERVVKHVAHIESELTAHNELRQPMLQLYSPRGANYGKALANWERKSNHLLQELVKYQCYAESLRNAVRLRAEKRSQKLLERADIS</sequence>
<dbReference type="EMBL" id="JMSN01000029">
    <property type="protein sequence ID" value="KDN47537.1"/>
    <property type="molecule type" value="Genomic_DNA"/>
</dbReference>
<feature type="compositionally biased region" description="Low complexity" evidence="1">
    <location>
        <begin position="255"/>
        <end position="269"/>
    </location>
</feature>
<evidence type="ECO:0000313" key="4">
    <source>
        <dbReference type="Proteomes" id="UP000027361"/>
    </source>
</evidence>
<feature type="region of interest" description="Disordered" evidence="1">
    <location>
        <begin position="1799"/>
        <end position="1855"/>
    </location>
</feature>
<feature type="compositionally biased region" description="Low complexity" evidence="1">
    <location>
        <begin position="809"/>
        <end position="830"/>
    </location>
</feature>
<dbReference type="SUPFAM" id="SSF50729">
    <property type="entry name" value="PH domain-like"/>
    <property type="match status" value="1"/>
</dbReference>
<feature type="region of interest" description="Disordered" evidence="1">
    <location>
        <begin position="527"/>
        <end position="625"/>
    </location>
</feature>
<feature type="compositionally biased region" description="Low complexity" evidence="1">
    <location>
        <begin position="110"/>
        <end position="119"/>
    </location>
</feature>
<dbReference type="GO" id="GO:0032012">
    <property type="term" value="P:regulation of ARF protein signal transduction"/>
    <property type="evidence" value="ECO:0007669"/>
    <property type="project" value="InterPro"/>
</dbReference>
<feature type="region of interest" description="Disordered" evidence="1">
    <location>
        <begin position="1"/>
        <end position="37"/>
    </location>
</feature>
<feature type="region of interest" description="Disordered" evidence="1">
    <location>
        <begin position="92"/>
        <end position="122"/>
    </location>
</feature>
<name>A0A066W0P2_TILAU</name>
<dbReference type="SUPFAM" id="SSF48425">
    <property type="entry name" value="Sec7 domain"/>
    <property type="match status" value="1"/>
</dbReference>
<feature type="compositionally biased region" description="Polar residues" evidence="1">
    <location>
        <begin position="1464"/>
        <end position="1475"/>
    </location>
</feature>
<evidence type="ECO:0000256" key="1">
    <source>
        <dbReference type="SAM" id="MobiDB-lite"/>
    </source>
</evidence>
<dbReference type="GeneID" id="25265966"/>
<reference evidence="3 4" key="1">
    <citation type="submission" date="2014-05" db="EMBL/GenBank/DDBJ databases">
        <title>Draft genome sequence of a rare smut relative, Tilletiaria anomala UBC 951.</title>
        <authorList>
            <consortium name="DOE Joint Genome Institute"/>
            <person name="Toome M."/>
            <person name="Kuo A."/>
            <person name="Henrissat B."/>
            <person name="Lipzen A."/>
            <person name="Tritt A."/>
            <person name="Yoshinaga Y."/>
            <person name="Zane M."/>
            <person name="Barry K."/>
            <person name="Grigoriev I.V."/>
            <person name="Spatafora J.W."/>
            <person name="Aimea M.C."/>
        </authorList>
    </citation>
    <scope>NUCLEOTIDE SEQUENCE [LARGE SCALE GENOMIC DNA]</scope>
    <source>
        <strain evidence="3 4">UBC 951</strain>
    </source>
</reference>
<feature type="region of interest" description="Disordered" evidence="1">
    <location>
        <begin position="1514"/>
        <end position="1535"/>
    </location>
</feature>
<feature type="compositionally biased region" description="Polar residues" evidence="1">
    <location>
        <begin position="547"/>
        <end position="565"/>
    </location>
</feature>
<dbReference type="Gene3D" id="1.10.1000.11">
    <property type="entry name" value="Arf Nucleotide-binding Site Opener,domain 2"/>
    <property type="match status" value="1"/>
</dbReference>
<feature type="compositionally biased region" description="Low complexity" evidence="1">
    <location>
        <begin position="866"/>
        <end position="938"/>
    </location>
</feature>
<feature type="region of interest" description="Disordered" evidence="1">
    <location>
        <begin position="806"/>
        <end position="1223"/>
    </location>
</feature>
<dbReference type="RefSeq" id="XP_013243874.1">
    <property type="nucleotide sequence ID" value="XM_013388420.1"/>
</dbReference>
<dbReference type="GO" id="GO:0005085">
    <property type="term" value="F:guanyl-nucleotide exchange factor activity"/>
    <property type="evidence" value="ECO:0007669"/>
    <property type="project" value="InterPro"/>
</dbReference>
<dbReference type="PANTHER" id="PTHR10663">
    <property type="entry name" value="GUANYL-NUCLEOTIDE EXCHANGE FACTOR"/>
    <property type="match status" value="1"/>
</dbReference>
<feature type="compositionally biased region" description="Low complexity" evidence="1">
    <location>
        <begin position="433"/>
        <end position="450"/>
    </location>
</feature>
<dbReference type="HOGENOM" id="CLU_233722_0_0_1"/>
<feature type="region of interest" description="Disordered" evidence="1">
    <location>
        <begin position="305"/>
        <end position="351"/>
    </location>
</feature>
<feature type="region of interest" description="Disordered" evidence="1">
    <location>
        <begin position="382"/>
        <end position="473"/>
    </location>
</feature>
<dbReference type="InterPro" id="IPR001849">
    <property type="entry name" value="PH_domain"/>
</dbReference>
<organism evidence="3 4">
    <name type="scientific">Tilletiaria anomala (strain ATCC 24038 / CBS 436.72 / UBC 951)</name>
    <dbReference type="NCBI Taxonomy" id="1037660"/>
    <lineage>
        <taxon>Eukaryota</taxon>
        <taxon>Fungi</taxon>
        <taxon>Dikarya</taxon>
        <taxon>Basidiomycota</taxon>
        <taxon>Ustilaginomycotina</taxon>
        <taxon>Exobasidiomycetes</taxon>
        <taxon>Georgefischeriales</taxon>
        <taxon>Tilletiariaceae</taxon>
        <taxon>Tilletiaria</taxon>
    </lineage>
</organism>
<feature type="region of interest" description="Disordered" evidence="1">
    <location>
        <begin position="1372"/>
        <end position="1477"/>
    </location>
</feature>
<feature type="compositionally biased region" description="Polar residues" evidence="1">
    <location>
        <begin position="92"/>
        <end position="103"/>
    </location>
</feature>
<feature type="compositionally biased region" description="Low complexity" evidence="1">
    <location>
        <begin position="330"/>
        <end position="346"/>
    </location>
</feature>
<feature type="compositionally biased region" description="Polar residues" evidence="1">
    <location>
        <begin position="1428"/>
        <end position="1455"/>
    </location>
</feature>
<dbReference type="InterPro" id="IPR035999">
    <property type="entry name" value="Sec7_dom_sf"/>
</dbReference>
<feature type="compositionally biased region" description="Polar residues" evidence="1">
    <location>
        <begin position="385"/>
        <end position="402"/>
    </location>
</feature>
<feature type="compositionally biased region" description="Low complexity" evidence="1">
    <location>
        <begin position="1086"/>
        <end position="1097"/>
    </location>
</feature>
<feature type="compositionally biased region" description="Polar residues" evidence="1">
    <location>
        <begin position="1385"/>
        <end position="1401"/>
    </location>
</feature>
<feature type="compositionally biased region" description="Polar residues" evidence="1">
    <location>
        <begin position="311"/>
        <end position="326"/>
    </location>
</feature>
<proteinExistence type="predicted"/>
<feature type="compositionally biased region" description="Basic and acidic residues" evidence="1">
    <location>
        <begin position="1829"/>
        <end position="1840"/>
    </location>
</feature>
<feature type="compositionally biased region" description="Low complexity" evidence="1">
    <location>
        <begin position="13"/>
        <end position="28"/>
    </location>
</feature>
<accession>A0A066W0P2</accession>
<evidence type="ECO:0000259" key="2">
    <source>
        <dbReference type="PROSITE" id="PS50190"/>
    </source>
</evidence>
<dbReference type="CDD" id="cd00171">
    <property type="entry name" value="Sec7"/>
    <property type="match status" value="1"/>
</dbReference>
<dbReference type="PROSITE" id="PS50190">
    <property type="entry name" value="SEC7"/>
    <property type="match status" value="1"/>
</dbReference>
<dbReference type="SMART" id="SM00222">
    <property type="entry name" value="Sec7"/>
    <property type="match status" value="1"/>
</dbReference>
<dbReference type="InterPro" id="IPR000904">
    <property type="entry name" value="Sec7_dom"/>
</dbReference>
<dbReference type="InterPro" id="IPR041681">
    <property type="entry name" value="PH_9"/>
</dbReference>
<dbReference type="Pfam" id="PF15410">
    <property type="entry name" value="PH_9"/>
    <property type="match status" value="1"/>
</dbReference>